<evidence type="ECO:0000313" key="2">
    <source>
        <dbReference type="Proteomes" id="UP001300012"/>
    </source>
</evidence>
<sequence length="106" mass="11750">MWDGGAIASALVVTFGDCSGMQPTFEACVPPAATFHSKEHDFNSGRNPIPDSLPTHKRKSYTKDAARRFSYDGECKAAFFKIRAIQFGNCNDSLVFDDFFIKAFTL</sequence>
<accession>A0ABT1YRA8</accession>
<organism evidence="1 2">
    <name type="scientific">Paenibacillus radicis</name>
    <name type="common">ex Xue et al. 2023</name>
    <dbReference type="NCBI Taxonomy" id="2972489"/>
    <lineage>
        <taxon>Bacteria</taxon>
        <taxon>Bacillati</taxon>
        <taxon>Bacillota</taxon>
        <taxon>Bacilli</taxon>
        <taxon>Bacillales</taxon>
        <taxon>Paenibacillaceae</taxon>
        <taxon>Paenibacillus</taxon>
    </lineage>
</organism>
<proteinExistence type="predicted"/>
<dbReference type="EMBL" id="JANQBD010000029">
    <property type="protein sequence ID" value="MCR8635562.1"/>
    <property type="molecule type" value="Genomic_DNA"/>
</dbReference>
<protein>
    <submittedName>
        <fullName evidence="1">Uncharacterized protein</fullName>
    </submittedName>
</protein>
<dbReference type="RefSeq" id="WP_258217110.1">
    <property type="nucleotide sequence ID" value="NZ_JANQBD010000029.1"/>
</dbReference>
<evidence type="ECO:0000313" key="1">
    <source>
        <dbReference type="EMBL" id="MCR8635562.1"/>
    </source>
</evidence>
<dbReference type="Proteomes" id="UP001300012">
    <property type="component" value="Unassembled WGS sequence"/>
</dbReference>
<name>A0ABT1YRA8_9BACL</name>
<comment type="caution">
    <text evidence="1">The sequence shown here is derived from an EMBL/GenBank/DDBJ whole genome shotgun (WGS) entry which is preliminary data.</text>
</comment>
<reference evidence="1 2" key="1">
    <citation type="submission" date="2022-08" db="EMBL/GenBank/DDBJ databases">
        <title>Paenibacillus endoradicis sp. nov., Paenibacillus radicibacter sp. nov and Paenibacillus pararadicis sp. nov., three cold-adapted plant growth-promoting bacteria isolated from root of Larix gmelinii in Great Khingan.</title>
        <authorList>
            <person name="Xue H."/>
        </authorList>
    </citation>
    <scope>NUCLEOTIDE SEQUENCE [LARGE SCALE GENOMIC DNA]</scope>
    <source>
        <strain evidence="1 2">N5-1-1-5</strain>
    </source>
</reference>
<gene>
    <name evidence="1" type="ORF">NV381_30595</name>
</gene>
<keyword evidence="2" id="KW-1185">Reference proteome</keyword>